<dbReference type="Pfam" id="PF12849">
    <property type="entry name" value="PBP_like_2"/>
    <property type="match status" value="1"/>
</dbReference>
<dbReference type="PROSITE" id="PS00108">
    <property type="entry name" value="PROTEIN_KINASE_ST"/>
    <property type="match status" value="1"/>
</dbReference>
<dbReference type="PANTHER" id="PTHR42996">
    <property type="entry name" value="PHOSPHATE-BINDING PROTEIN PSTS"/>
    <property type="match status" value="1"/>
</dbReference>
<keyword evidence="8" id="KW-1185">Reference proteome</keyword>
<evidence type="ECO:0000259" key="6">
    <source>
        <dbReference type="PROSITE" id="PS50011"/>
    </source>
</evidence>
<dbReference type="SUPFAM" id="SSF53850">
    <property type="entry name" value="Periplasmic binding protein-like II"/>
    <property type="match status" value="1"/>
</dbReference>
<sequence>MAHPPPPPNLTPLQSSDPRAIPPFAVHGRLGAGGMGVVYGAVGPDGRWVAVKVVRPEYANEPEFRSRFASEIALMHRVRARCIAPVLAHDTRAEQPWYATAYLPGPTLGARVRQGGALPPHQARVVAAGMAEAIAAIHGAGVVHRDLKPANVILAPDGPKVLDFGIARAADATGLTRTGGLVGSPAWMSPERYRGTSGPEADVFAWGAMVAYTATGRSPFGDGGAETLMYRILREEPDLAGLPPELEEPVARALDKDPAVRPSATELLHRVAASEPGAAAGADDTTIVDGLIRAHWRDGAARGAPVVPTGAETPPSLVVVPPPVAVTAPPGGWSRGGSGPLGHGHGGGHGAGSATSPPPRRRSRRGPVVIAAGALAVAAVGGVGLVNAVWDGDPPPPGPDPAPFVEPADPHTLSGTVNGAGSTFLSSAMEAWAAGYTGDRQADTTISYEATGSGAGADAFVRGEVDFGASENPLTESQVAEAESARGCPVVQFPAVAGGVALVHGVDGLDDVSLDRSALQDIYSGAVTDYSELDAGADAEVPNLEIVPVRHESEASTAHVFSRFLAGGGGTWGADNHGDTTEWGPGVVAASGDEGVHAEVEATPGALGFVNAAYAEEHDLDTVALRSDQGGAVELTPETTRAATEQIDLAGTDFSLDSVSGDDAYPLMRVNHVFAFECGYQDEAGAVLRDFWVYALGEDGAMIAEDTGYTPLADTVGTQVVDESVSWIGAV</sequence>
<dbReference type="InterPro" id="IPR000719">
    <property type="entry name" value="Prot_kinase_dom"/>
</dbReference>
<organism evidence="7 8">
    <name type="scientific">Nocardiopsis codii</name>
    <dbReference type="NCBI Taxonomy" id="3065942"/>
    <lineage>
        <taxon>Bacteria</taxon>
        <taxon>Bacillati</taxon>
        <taxon>Actinomycetota</taxon>
        <taxon>Actinomycetes</taxon>
        <taxon>Streptosporangiales</taxon>
        <taxon>Nocardiopsidaceae</taxon>
        <taxon>Nocardiopsis</taxon>
    </lineage>
</organism>
<keyword evidence="2 4" id="KW-0547">Nucleotide-binding</keyword>
<dbReference type="RefSeq" id="WP_330095282.1">
    <property type="nucleotide sequence ID" value="NZ_JAUZMY010000053.1"/>
</dbReference>
<dbReference type="Gene3D" id="1.10.510.10">
    <property type="entry name" value="Transferase(Phosphotransferase) domain 1"/>
    <property type="match status" value="1"/>
</dbReference>
<comment type="caution">
    <text evidence="7">The sequence shown here is derived from an EMBL/GenBank/DDBJ whole genome shotgun (WGS) entry which is preliminary data.</text>
</comment>
<dbReference type="InterPro" id="IPR024370">
    <property type="entry name" value="PBP_domain"/>
</dbReference>
<gene>
    <name evidence="7" type="ORF">Q8791_30320</name>
</gene>
<evidence type="ECO:0000256" key="3">
    <source>
        <dbReference type="ARBA" id="ARBA00022840"/>
    </source>
</evidence>
<evidence type="ECO:0000313" key="7">
    <source>
        <dbReference type="EMBL" id="MEE2041525.1"/>
    </source>
</evidence>
<protein>
    <submittedName>
        <fullName evidence="7">Serine/threonine-protein kinase</fullName>
        <ecNumber evidence="7">2.7.11.1</ecNumber>
    </submittedName>
</protein>
<comment type="similarity">
    <text evidence="1">Belongs to the PstS family.</text>
</comment>
<dbReference type="PROSITE" id="PS00107">
    <property type="entry name" value="PROTEIN_KINASE_ATP"/>
    <property type="match status" value="1"/>
</dbReference>
<dbReference type="GO" id="GO:0004674">
    <property type="term" value="F:protein serine/threonine kinase activity"/>
    <property type="evidence" value="ECO:0007669"/>
    <property type="project" value="UniProtKB-EC"/>
</dbReference>
<evidence type="ECO:0000256" key="2">
    <source>
        <dbReference type="ARBA" id="ARBA00022741"/>
    </source>
</evidence>
<dbReference type="PROSITE" id="PS50011">
    <property type="entry name" value="PROTEIN_KINASE_DOM"/>
    <property type="match status" value="1"/>
</dbReference>
<dbReference type="EC" id="2.7.11.1" evidence="7"/>
<dbReference type="Proteomes" id="UP001356095">
    <property type="component" value="Unassembled WGS sequence"/>
</dbReference>
<evidence type="ECO:0000256" key="5">
    <source>
        <dbReference type="SAM" id="MobiDB-lite"/>
    </source>
</evidence>
<evidence type="ECO:0000313" key="8">
    <source>
        <dbReference type="Proteomes" id="UP001356095"/>
    </source>
</evidence>
<dbReference type="SUPFAM" id="SSF56112">
    <property type="entry name" value="Protein kinase-like (PK-like)"/>
    <property type="match status" value="1"/>
</dbReference>
<evidence type="ECO:0000256" key="1">
    <source>
        <dbReference type="ARBA" id="ARBA00008725"/>
    </source>
</evidence>
<dbReference type="InterPro" id="IPR008271">
    <property type="entry name" value="Ser/Thr_kinase_AS"/>
</dbReference>
<feature type="region of interest" description="Disordered" evidence="5">
    <location>
        <begin position="328"/>
        <end position="364"/>
    </location>
</feature>
<accession>A0ABU7KH03</accession>
<feature type="compositionally biased region" description="Gly residues" evidence="5">
    <location>
        <begin position="333"/>
        <end position="351"/>
    </location>
</feature>
<dbReference type="Gene3D" id="3.40.190.10">
    <property type="entry name" value="Periplasmic binding protein-like II"/>
    <property type="match status" value="2"/>
</dbReference>
<dbReference type="EMBL" id="JAUZMY010000053">
    <property type="protein sequence ID" value="MEE2041525.1"/>
    <property type="molecule type" value="Genomic_DNA"/>
</dbReference>
<keyword evidence="3 4" id="KW-0067">ATP-binding</keyword>
<dbReference type="Pfam" id="PF00069">
    <property type="entry name" value="Pkinase"/>
    <property type="match status" value="1"/>
</dbReference>
<feature type="domain" description="Protein kinase" evidence="6">
    <location>
        <begin position="24"/>
        <end position="272"/>
    </location>
</feature>
<keyword evidence="7" id="KW-0808">Transferase</keyword>
<name>A0ABU7KH03_9ACTN</name>
<reference evidence="7 8" key="1">
    <citation type="submission" date="2023-08" db="EMBL/GenBank/DDBJ databases">
        <authorList>
            <person name="Girao M."/>
            <person name="Carvalho M.F."/>
        </authorList>
    </citation>
    <scope>NUCLEOTIDE SEQUENCE [LARGE SCALE GENOMIC DNA]</scope>
    <source>
        <strain evidence="7 8">CT-R113</strain>
    </source>
</reference>
<keyword evidence="7" id="KW-0418">Kinase</keyword>
<dbReference type="InterPro" id="IPR050962">
    <property type="entry name" value="Phosphate-bind_PstS"/>
</dbReference>
<evidence type="ECO:0000256" key="4">
    <source>
        <dbReference type="PROSITE-ProRule" id="PRU10141"/>
    </source>
</evidence>
<dbReference type="Gene3D" id="3.30.200.20">
    <property type="entry name" value="Phosphorylase Kinase, domain 1"/>
    <property type="match status" value="1"/>
</dbReference>
<feature type="binding site" evidence="4">
    <location>
        <position position="52"/>
    </location>
    <ligand>
        <name>ATP</name>
        <dbReference type="ChEBI" id="CHEBI:30616"/>
    </ligand>
</feature>
<dbReference type="PANTHER" id="PTHR42996:SF1">
    <property type="entry name" value="PHOSPHATE-BINDING PROTEIN PSTS"/>
    <property type="match status" value="1"/>
</dbReference>
<dbReference type="CDD" id="cd14014">
    <property type="entry name" value="STKc_PknB_like"/>
    <property type="match status" value="1"/>
</dbReference>
<proteinExistence type="inferred from homology"/>
<dbReference type="InterPro" id="IPR017441">
    <property type="entry name" value="Protein_kinase_ATP_BS"/>
</dbReference>
<dbReference type="SMART" id="SM00220">
    <property type="entry name" value="S_TKc"/>
    <property type="match status" value="1"/>
</dbReference>
<dbReference type="InterPro" id="IPR011009">
    <property type="entry name" value="Kinase-like_dom_sf"/>
</dbReference>